<keyword evidence="2" id="KW-1185">Reference proteome</keyword>
<name>A0AAV0WH86_9HEMI</name>
<reference evidence="1 2" key="1">
    <citation type="submission" date="2023-01" db="EMBL/GenBank/DDBJ databases">
        <authorList>
            <person name="Whitehead M."/>
        </authorList>
    </citation>
    <scope>NUCLEOTIDE SEQUENCE [LARGE SCALE GENOMIC DNA]</scope>
</reference>
<dbReference type="AlphaFoldDB" id="A0AAV0WH86"/>
<dbReference type="InterPro" id="IPR038765">
    <property type="entry name" value="Papain-like_cys_pep_sf"/>
</dbReference>
<organism evidence="1 2">
    <name type="scientific">Macrosiphum euphorbiae</name>
    <name type="common">potato aphid</name>
    <dbReference type="NCBI Taxonomy" id="13131"/>
    <lineage>
        <taxon>Eukaryota</taxon>
        <taxon>Metazoa</taxon>
        <taxon>Ecdysozoa</taxon>
        <taxon>Arthropoda</taxon>
        <taxon>Hexapoda</taxon>
        <taxon>Insecta</taxon>
        <taxon>Pterygota</taxon>
        <taxon>Neoptera</taxon>
        <taxon>Paraneoptera</taxon>
        <taxon>Hemiptera</taxon>
        <taxon>Sternorrhyncha</taxon>
        <taxon>Aphidomorpha</taxon>
        <taxon>Aphidoidea</taxon>
        <taxon>Aphididae</taxon>
        <taxon>Macrosiphini</taxon>
        <taxon>Macrosiphum</taxon>
    </lineage>
</organism>
<dbReference type="Gene3D" id="3.90.70.10">
    <property type="entry name" value="Cysteine proteinases"/>
    <property type="match status" value="1"/>
</dbReference>
<evidence type="ECO:0000313" key="1">
    <source>
        <dbReference type="EMBL" id="CAI6355203.1"/>
    </source>
</evidence>
<sequence length="87" mass="10547">MMDVNFSKFHQLTYQHNSKMYKRACDDYCYGNDTIDYRHDHVKVSNYYNSIKYEDIQKEVQNYGPVSAVGFLLYDDHFFFTKVVFMK</sequence>
<protein>
    <submittedName>
        <fullName evidence="1">Uncharacterized protein</fullName>
    </submittedName>
</protein>
<evidence type="ECO:0000313" key="2">
    <source>
        <dbReference type="Proteomes" id="UP001160148"/>
    </source>
</evidence>
<comment type="caution">
    <text evidence="1">The sequence shown here is derived from an EMBL/GenBank/DDBJ whole genome shotgun (WGS) entry which is preliminary data.</text>
</comment>
<proteinExistence type="predicted"/>
<dbReference type="EMBL" id="CARXXK010000002">
    <property type="protein sequence ID" value="CAI6355203.1"/>
    <property type="molecule type" value="Genomic_DNA"/>
</dbReference>
<dbReference type="Proteomes" id="UP001160148">
    <property type="component" value="Unassembled WGS sequence"/>
</dbReference>
<gene>
    <name evidence="1" type="ORF">MEUPH1_LOCUS11088</name>
</gene>
<dbReference type="SUPFAM" id="SSF54001">
    <property type="entry name" value="Cysteine proteinases"/>
    <property type="match status" value="1"/>
</dbReference>
<accession>A0AAV0WH86</accession>